<dbReference type="EMBL" id="JAGPNK010000015">
    <property type="protein sequence ID" value="KAH7308723.1"/>
    <property type="molecule type" value="Genomic_DNA"/>
</dbReference>
<accession>A0A8K0SLF4</accession>
<name>A0A8K0SLF4_9HYPO</name>
<sequence>FLDNILVRGLTLIYNNAKEIPKVYYFILEYLINLDRVLINIKLSGYIISRPKLKFY</sequence>
<comment type="caution">
    <text evidence="1">The sequence shown here is derived from an EMBL/GenBank/DDBJ whole genome shotgun (WGS) entry which is preliminary data.</text>
</comment>
<dbReference type="Proteomes" id="UP000813444">
    <property type="component" value="Unassembled WGS sequence"/>
</dbReference>
<dbReference type="AlphaFoldDB" id="A0A8K0SLF4"/>
<keyword evidence="2" id="KW-1185">Reference proteome</keyword>
<feature type="non-terminal residue" evidence="1">
    <location>
        <position position="1"/>
    </location>
</feature>
<evidence type="ECO:0000313" key="2">
    <source>
        <dbReference type="Proteomes" id="UP000813444"/>
    </source>
</evidence>
<dbReference type="OrthoDB" id="5425374at2759"/>
<proteinExistence type="predicted"/>
<evidence type="ECO:0000313" key="1">
    <source>
        <dbReference type="EMBL" id="KAH7308723.1"/>
    </source>
</evidence>
<reference evidence="1" key="1">
    <citation type="journal article" date="2021" name="Nat. Commun.">
        <title>Genetic determinants of endophytism in the Arabidopsis root mycobiome.</title>
        <authorList>
            <person name="Mesny F."/>
            <person name="Miyauchi S."/>
            <person name="Thiergart T."/>
            <person name="Pickel B."/>
            <person name="Atanasova L."/>
            <person name="Karlsson M."/>
            <person name="Huettel B."/>
            <person name="Barry K.W."/>
            <person name="Haridas S."/>
            <person name="Chen C."/>
            <person name="Bauer D."/>
            <person name="Andreopoulos W."/>
            <person name="Pangilinan J."/>
            <person name="LaButti K."/>
            <person name="Riley R."/>
            <person name="Lipzen A."/>
            <person name="Clum A."/>
            <person name="Drula E."/>
            <person name="Henrissat B."/>
            <person name="Kohler A."/>
            <person name="Grigoriev I.V."/>
            <person name="Martin F.M."/>
            <person name="Hacquard S."/>
        </authorList>
    </citation>
    <scope>NUCLEOTIDE SEQUENCE</scope>
    <source>
        <strain evidence="1">MPI-CAGE-CH-0235</strain>
    </source>
</reference>
<organism evidence="1 2">
    <name type="scientific">Stachybotrys elegans</name>
    <dbReference type="NCBI Taxonomy" id="80388"/>
    <lineage>
        <taxon>Eukaryota</taxon>
        <taxon>Fungi</taxon>
        <taxon>Dikarya</taxon>
        <taxon>Ascomycota</taxon>
        <taxon>Pezizomycotina</taxon>
        <taxon>Sordariomycetes</taxon>
        <taxon>Hypocreomycetidae</taxon>
        <taxon>Hypocreales</taxon>
        <taxon>Stachybotryaceae</taxon>
        <taxon>Stachybotrys</taxon>
    </lineage>
</organism>
<protein>
    <submittedName>
        <fullName evidence="1">Uncharacterized protein</fullName>
    </submittedName>
</protein>
<gene>
    <name evidence="1" type="ORF">B0I35DRAFT_360526</name>
</gene>